<accession>A0A5N5I633</accession>
<comment type="caution">
    <text evidence="2">The sequence shown here is derived from an EMBL/GenBank/DDBJ whole genome shotgun (WGS) entry which is preliminary data.</text>
</comment>
<evidence type="ECO:0000256" key="1">
    <source>
        <dbReference type="SAM" id="Phobius"/>
    </source>
</evidence>
<dbReference type="EMBL" id="SMOL01000109">
    <property type="protein sequence ID" value="KAB2633991.1"/>
    <property type="molecule type" value="Genomic_DNA"/>
</dbReference>
<reference evidence="2 3" key="1">
    <citation type="submission" date="2019-09" db="EMBL/GenBank/DDBJ databases">
        <authorList>
            <person name="Ou C."/>
        </authorList>
    </citation>
    <scope>NUCLEOTIDE SEQUENCE [LARGE SCALE GENOMIC DNA]</scope>
    <source>
        <strain evidence="2">S2</strain>
        <tissue evidence="2">Leaf</tissue>
    </source>
</reference>
<gene>
    <name evidence="2" type="ORF">D8674_036633</name>
</gene>
<dbReference type="PANTHER" id="PTHR33710">
    <property type="entry name" value="BNAC02G09200D PROTEIN"/>
    <property type="match status" value="1"/>
</dbReference>
<dbReference type="OrthoDB" id="1748983at2759"/>
<dbReference type="AlphaFoldDB" id="A0A5N5I633"/>
<dbReference type="InterPro" id="IPR036691">
    <property type="entry name" value="Endo/exonu/phosph_ase_sf"/>
</dbReference>
<organism evidence="2 3">
    <name type="scientific">Pyrus ussuriensis x Pyrus communis</name>
    <dbReference type="NCBI Taxonomy" id="2448454"/>
    <lineage>
        <taxon>Eukaryota</taxon>
        <taxon>Viridiplantae</taxon>
        <taxon>Streptophyta</taxon>
        <taxon>Embryophyta</taxon>
        <taxon>Tracheophyta</taxon>
        <taxon>Spermatophyta</taxon>
        <taxon>Magnoliopsida</taxon>
        <taxon>eudicotyledons</taxon>
        <taxon>Gunneridae</taxon>
        <taxon>Pentapetalae</taxon>
        <taxon>rosids</taxon>
        <taxon>fabids</taxon>
        <taxon>Rosales</taxon>
        <taxon>Rosaceae</taxon>
        <taxon>Amygdaloideae</taxon>
        <taxon>Maleae</taxon>
        <taxon>Pyrus</taxon>
    </lineage>
</organism>
<evidence type="ECO:0000313" key="3">
    <source>
        <dbReference type="Proteomes" id="UP000327157"/>
    </source>
</evidence>
<keyword evidence="1" id="KW-1133">Transmembrane helix</keyword>
<proteinExistence type="predicted"/>
<dbReference type="PANTHER" id="PTHR33710:SF71">
    <property type="entry name" value="ENDONUCLEASE_EXONUCLEASE_PHOSPHATASE DOMAIN-CONTAINING PROTEIN"/>
    <property type="match status" value="1"/>
</dbReference>
<dbReference type="Proteomes" id="UP000327157">
    <property type="component" value="Unassembled WGS sequence"/>
</dbReference>
<keyword evidence="3" id="KW-1185">Reference proteome</keyword>
<keyword evidence="1" id="KW-0472">Membrane</keyword>
<name>A0A5N5I633_9ROSA</name>
<evidence type="ECO:0000313" key="2">
    <source>
        <dbReference type="EMBL" id="KAB2633991.1"/>
    </source>
</evidence>
<dbReference type="SUPFAM" id="SSF56219">
    <property type="entry name" value="DNase I-like"/>
    <property type="match status" value="1"/>
</dbReference>
<protein>
    <submittedName>
        <fullName evidence="2">Uncharacterized protein</fullName>
    </submittedName>
</protein>
<sequence length="352" mass="40087">MKSGNFACIKIQDLGFKGNLNQLLEFREAVGDCSIRDLGFKGNPFTWMTSRSGGIKKRLDRFFANDSWKQLFPGLVVRHLDPLNSDHVSIALTTRPRASTRQSHRPSFHIKEYWTHHPDCADVIHLAWAQHVSGYLMFQVVEKIKNTQLALNWVDLIMTCVSMVSYAFMINGVPKGYLYPTRGLRQNDPLSPYLFLLCAGGLSTLIAKKERDGLIQGVLICFSVSQINRLLFADDSFLFAKANVEECQQILLILRKPLDCNLCFVSDLIDAENRCWKEEVITELFSELEGNLIISLPISLRLLEDKVIWHFDKKGLFSVKSAYHVALDLITNRSHYASYSGDSHSSLIWKLI</sequence>
<dbReference type="Gene3D" id="3.60.10.10">
    <property type="entry name" value="Endonuclease/exonuclease/phosphatase"/>
    <property type="match status" value="1"/>
</dbReference>
<reference evidence="2 3" key="2">
    <citation type="submission" date="2019-11" db="EMBL/GenBank/DDBJ databases">
        <title>A de novo genome assembly of a pear dwarfing rootstock.</title>
        <authorList>
            <person name="Wang F."/>
            <person name="Wang J."/>
            <person name="Li S."/>
            <person name="Zhang Y."/>
            <person name="Fang M."/>
            <person name="Ma L."/>
            <person name="Zhao Y."/>
            <person name="Jiang S."/>
        </authorList>
    </citation>
    <scope>NUCLEOTIDE SEQUENCE [LARGE SCALE GENOMIC DNA]</scope>
    <source>
        <strain evidence="2">S2</strain>
        <tissue evidence="2">Leaf</tissue>
    </source>
</reference>
<keyword evidence="1" id="KW-0812">Transmembrane</keyword>
<feature type="transmembrane region" description="Helical" evidence="1">
    <location>
        <begin position="149"/>
        <end position="170"/>
    </location>
</feature>
<feature type="transmembrane region" description="Helical" evidence="1">
    <location>
        <begin position="190"/>
        <end position="207"/>
    </location>
</feature>